<dbReference type="Gene3D" id="1.25.40.20">
    <property type="entry name" value="Ankyrin repeat-containing domain"/>
    <property type="match status" value="2"/>
</dbReference>
<dbReference type="InterPro" id="IPR002110">
    <property type="entry name" value="Ankyrin_rpt"/>
</dbReference>
<protein>
    <submittedName>
        <fullName evidence="3">Ankyrin repeat domain-containing protein</fullName>
    </submittedName>
</protein>
<dbReference type="PROSITE" id="PS50297">
    <property type="entry name" value="ANK_REP_REGION"/>
    <property type="match status" value="2"/>
</dbReference>
<dbReference type="SUPFAM" id="SSF48403">
    <property type="entry name" value="Ankyrin repeat"/>
    <property type="match status" value="1"/>
</dbReference>
<evidence type="ECO:0000256" key="1">
    <source>
        <dbReference type="ARBA" id="ARBA00022737"/>
    </source>
</evidence>
<sequence>MDDRSARLMEAVYDGDARALERLLAEGPDPVAALRGPLYEAAVGGRADLVRTLLDAGAFPDAPGADPTDGLPLCAAAAWGYTDVAATLLDGGADADLVEWDGNTALLWAAGNGHTATALLLLDRGARTDLADPAGRTPLHRAAERGSLRIVEALLAAGADRDARDDEGLTARELTLPLVGVDLESRLRHQVRFGHETQPGERVVVREETADDDSRVLVAELMLAGEDEPRAWSDIQTGHAAIVDLLSGVRSQ</sequence>
<dbReference type="PANTHER" id="PTHR24161:SF121">
    <property type="entry name" value="M-PHASE PHOSPHOPROTEIN 8"/>
    <property type="match status" value="1"/>
</dbReference>
<dbReference type="PANTHER" id="PTHR24161">
    <property type="entry name" value="ANK_REP_REGION DOMAIN-CONTAINING PROTEIN-RELATED"/>
    <property type="match status" value="1"/>
</dbReference>
<feature type="repeat" description="ANK" evidence="2">
    <location>
        <begin position="101"/>
        <end position="133"/>
    </location>
</feature>
<organism evidence="3 4">
    <name type="scientific">Streptomyces coryli</name>
    <dbReference type="NCBI Taxonomy" id="1128680"/>
    <lineage>
        <taxon>Bacteria</taxon>
        <taxon>Bacillati</taxon>
        <taxon>Actinomycetota</taxon>
        <taxon>Actinomycetes</taxon>
        <taxon>Kitasatosporales</taxon>
        <taxon>Streptomycetaceae</taxon>
        <taxon>Streptomyces</taxon>
    </lineage>
</organism>
<accession>A0A6G4U1T7</accession>
<name>A0A6G4U1T7_9ACTN</name>
<proteinExistence type="predicted"/>
<evidence type="ECO:0000313" key="4">
    <source>
        <dbReference type="Proteomes" id="UP000481583"/>
    </source>
</evidence>
<reference evidence="3 4" key="1">
    <citation type="submission" date="2020-02" db="EMBL/GenBank/DDBJ databases">
        <title>Whole-genome analyses of novel actinobacteria.</title>
        <authorList>
            <person name="Sahin N."/>
        </authorList>
    </citation>
    <scope>NUCLEOTIDE SEQUENCE [LARGE SCALE GENOMIC DNA]</scope>
    <source>
        <strain evidence="3 4">A7024</strain>
    </source>
</reference>
<dbReference type="Pfam" id="PF12796">
    <property type="entry name" value="Ank_2"/>
    <property type="match status" value="1"/>
</dbReference>
<dbReference type="EMBL" id="JAAKZV010000056">
    <property type="protein sequence ID" value="NGN65247.1"/>
    <property type="molecule type" value="Genomic_DNA"/>
</dbReference>
<evidence type="ECO:0000256" key="2">
    <source>
        <dbReference type="PROSITE-ProRule" id="PRU00023"/>
    </source>
</evidence>
<gene>
    <name evidence="3" type="ORF">G5C51_15235</name>
</gene>
<dbReference type="RefSeq" id="WP_165237492.1">
    <property type="nucleotide sequence ID" value="NZ_JAAKZV010000056.1"/>
</dbReference>
<comment type="caution">
    <text evidence="3">The sequence shown here is derived from an EMBL/GenBank/DDBJ whole genome shotgun (WGS) entry which is preliminary data.</text>
</comment>
<feature type="repeat" description="ANK" evidence="2">
    <location>
        <begin position="134"/>
        <end position="166"/>
    </location>
</feature>
<keyword evidence="2" id="KW-0040">ANK repeat</keyword>
<dbReference type="InterPro" id="IPR036770">
    <property type="entry name" value="Ankyrin_rpt-contain_sf"/>
</dbReference>
<dbReference type="SMART" id="SM00248">
    <property type="entry name" value="ANK"/>
    <property type="match status" value="5"/>
</dbReference>
<keyword evidence="1" id="KW-0677">Repeat</keyword>
<evidence type="ECO:0000313" key="3">
    <source>
        <dbReference type="EMBL" id="NGN65247.1"/>
    </source>
</evidence>
<dbReference type="PROSITE" id="PS50088">
    <property type="entry name" value="ANK_REPEAT"/>
    <property type="match status" value="2"/>
</dbReference>
<dbReference type="Proteomes" id="UP000481583">
    <property type="component" value="Unassembled WGS sequence"/>
</dbReference>
<keyword evidence="4" id="KW-1185">Reference proteome</keyword>
<dbReference type="AlphaFoldDB" id="A0A6G4U1T7"/>